<evidence type="ECO:0000259" key="8">
    <source>
        <dbReference type="PROSITE" id="PS51462"/>
    </source>
</evidence>
<dbReference type="EMBL" id="AP027079">
    <property type="protein sequence ID" value="BDU68989.1"/>
    <property type="molecule type" value="Genomic_DNA"/>
</dbReference>
<evidence type="ECO:0000256" key="4">
    <source>
        <dbReference type="ARBA" id="ARBA00016377"/>
    </source>
</evidence>
<dbReference type="InterPro" id="IPR020084">
    <property type="entry name" value="NUDIX_hydrolase_CS"/>
</dbReference>
<sequence>MDLKPLPRPEHPDPYTVLERRFVYDSPWIRIREDRFRHRKGAEGRYAVCGFRRTACGVLALDEADRVVLVGQWRYPLEAYSWEIPEGGGDTTESPFEAIRRELAEEAGLAAQVWEPLCFFHTSNSSTEEEAFLFLATGLTPTAGHHAEDDEELMLHREPFADCVRRVLSGEITDSLTVLALLALQAKRSGLGADLDAALAERFFQRPQDHPSAGRARWDQLGAP</sequence>
<comment type="cofactor">
    <cofactor evidence="2">
        <name>Mg(2+)</name>
        <dbReference type="ChEBI" id="CHEBI:18420"/>
    </cofactor>
</comment>
<dbReference type="Proteomes" id="UP001242010">
    <property type="component" value="Chromosome"/>
</dbReference>
<keyword evidence="5" id="KW-0378">Hydrolase</keyword>
<dbReference type="RefSeq" id="WP_286355621.1">
    <property type="nucleotide sequence ID" value="NZ_AP027079.1"/>
</dbReference>
<evidence type="ECO:0000256" key="5">
    <source>
        <dbReference type="ARBA" id="ARBA00022801"/>
    </source>
</evidence>
<gene>
    <name evidence="9" type="ORF">GETHOR_10900</name>
</gene>
<evidence type="ECO:0000256" key="2">
    <source>
        <dbReference type="ARBA" id="ARBA00001946"/>
    </source>
</evidence>
<dbReference type="PROSITE" id="PS51462">
    <property type="entry name" value="NUDIX"/>
    <property type="match status" value="1"/>
</dbReference>
<evidence type="ECO:0000256" key="1">
    <source>
        <dbReference type="ARBA" id="ARBA00000847"/>
    </source>
</evidence>
<reference evidence="10" key="1">
    <citation type="journal article" date="2023" name="Int. J. Syst. Evol. Microbiol.">
        <title>Mesoterricola silvestris gen. nov., sp. nov., Mesoterricola sediminis sp. nov., Geothrix oryzae sp. nov., Geothrix edaphica sp. nov., Geothrix rubra sp. nov., and Geothrix limicola sp. nov., six novel members of Acidobacteriota isolated from soils.</title>
        <authorList>
            <person name="Itoh H."/>
            <person name="Sugisawa Y."/>
            <person name="Mise K."/>
            <person name="Xu Z."/>
            <person name="Kuniyasu M."/>
            <person name="Ushijima N."/>
            <person name="Kawano K."/>
            <person name="Kobayashi E."/>
            <person name="Shiratori Y."/>
            <person name="Masuda Y."/>
            <person name="Senoo K."/>
        </authorList>
    </citation>
    <scope>NUCLEOTIDE SEQUENCE [LARGE SCALE GENOMIC DNA]</scope>
    <source>
        <strain evidence="10">Red222</strain>
    </source>
</reference>
<organism evidence="9 10">
    <name type="scientific">Geothrix oryzae</name>
    <dbReference type="NCBI Taxonomy" id="2927975"/>
    <lineage>
        <taxon>Bacteria</taxon>
        <taxon>Pseudomonadati</taxon>
        <taxon>Acidobacteriota</taxon>
        <taxon>Holophagae</taxon>
        <taxon>Holophagales</taxon>
        <taxon>Holophagaceae</taxon>
        <taxon>Geothrix</taxon>
    </lineage>
</organism>
<dbReference type="Pfam" id="PF00293">
    <property type="entry name" value="NUDIX"/>
    <property type="match status" value="1"/>
</dbReference>
<evidence type="ECO:0000256" key="6">
    <source>
        <dbReference type="ARBA" id="ARBA00032162"/>
    </source>
</evidence>
<accession>A0ABM8DPX4</accession>
<dbReference type="PANTHER" id="PTHR11839:SF18">
    <property type="entry name" value="NUDIX HYDROLASE DOMAIN-CONTAINING PROTEIN"/>
    <property type="match status" value="1"/>
</dbReference>
<comment type="similarity">
    <text evidence="3">Belongs to the Nudix hydrolase family. NudK subfamily.</text>
</comment>
<keyword evidence="10" id="KW-1185">Reference proteome</keyword>
<evidence type="ECO:0000313" key="10">
    <source>
        <dbReference type="Proteomes" id="UP001242010"/>
    </source>
</evidence>
<dbReference type="InterPro" id="IPR000086">
    <property type="entry name" value="NUDIX_hydrolase_dom"/>
</dbReference>
<dbReference type="PROSITE" id="PS00893">
    <property type="entry name" value="NUDIX_BOX"/>
    <property type="match status" value="1"/>
</dbReference>
<evidence type="ECO:0000313" key="9">
    <source>
        <dbReference type="EMBL" id="BDU68989.1"/>
    </source>
</evidence>
<protein>
    <recommendedName>
        <fullName evidence="4">GDP-mannose pyrophosphatase</fullName>
    </recommendedName>
    <alternativeName>
        <fullName evidence="6">GDP-mannose hydrolase</fullName>
    </alternativeName>
    <alternativeName>
        <fullName evidence="7">GDPMK</fullName>
    </alternativeName>
</protein>
<dbReference type="CDD" id="cd24161">
    <property type="entry name" value="NUDIX_ADPRase_Ndx2"/>
    <property type="match status" value="1"/>
</dbReference>
<evidence type="ECO:0000256" key="3">
    <source>
        <dbReference type="ARBA" id="ARBA00007275"/>
    </source>
</evidence>
<feature type="domain" description="Nudix hydrolase" evidence="8">
    <location>
        <begin position="51"/>
        <end position="180"/>
    </location>
</feature>
<proteinExistence type="inferred from homology"/>
<dbReference type="InterPro" id="IPR015797">
    <property type="entry name" value="NUDIX_hydrolase-like_dom_sf"/>
</dbReference>
<dbReference type="SUPFAM" id="SSF55811">
    <property type="entry name" value="Nudix"/>
    <property type="match status" value="1"/>
</dbReference>
<evidence type="ECO:0000256" key="7">
    <source>
        <dbReference type="ARBA" id="ARBA00032272"/>
    </source>
</evidence>
<dbReference type="PANTHER" id="PTHR11839">
    <property type="entry name" value="UDP/ADP-SUGAR PYROPHOSPHATASE"/>
    <property type="match status" value="1"/>
</dbReference>
<dbReference type="Gene3D" id="3.90.79.10">
    <property type="entry name" value="Nucleoside Triphosphate Pyrophosphohydrolase"/>
    <property type="match status" value="1"/>
</dbReference>
<comment type="catalytic activity">
    <reaction evidence="1">
        <text>GDP-alpha-D-mannose + H2O = alpha-D-mannose 1-phosphate + GMP + 2 H(+)</text>
        <dbReference type="Rhea" id="RHEA:27978"/>
        <dbReference type="ChEBI" id="CHEBI:15377"/>
        <dbReference type="ChEBI" id="CHEBI:15378"/>
        <dbReference type="ChEBI" id="CHEBI:57527"/>
        <dbReference type="ChEBI" id="CHEBI:58115"/>
        <dbReference type="ChEBI" id="CHEBI:58409"/>
    </reaction>
</comment>
<name>A0ABM8DPX4_9BACT</name>